<accession>A0ACB7H673</accession>
<sequence length="671" mass="78422">MEGSLSHSINNRSSYQSRHNNNSLVRHVLQEDSNENEHEELYKVGEVVNDNNNCDEIELAGIDDAPSVGMYYASIDILFNAYLAYAKEKGFSVAKNYASKGNGNTEHNHELDPHMSRFMHAHKSVSSIIKRRLKAHDIAGIRPSKSVRLLEVQTRYPEKLSCLPRDCRNFVDRTRRLKLGNGDVDYINKMFLRMQRENANFFHLIDTDEDHKLTNVFWEHPWSIVAYEELNDVVSVNTTYLVNRYRMPFASIIGVNHHGQSILLGSTLISHKDAKSFKWVFSMWLAAVDQCESMRSAIREVMPNIVHRFCIWHILCKNPEKLRGVRDYDKAKEEFIALIYENLSPTIQFWVLVYVNHIFWAGMLSTQMSEGMHAYFDGYVYMSTLKQFVEKEFFAYFRSKNIVVNCISEFQWERQFQEAYTTAMFRQAVECEDVNEVDEEFMEEGFEHNKILERSLMNNWYVKEHVYIVLYKEEGSVFKCNCRKFESKGILCTHILKVITLKNMMQIHERYVLRRWRKYVYCRHNKIFFNARYPHMTEEYKKFKKINKIFNEAADVAMQNISRLQYMKEYINDNLNDVDLNGGNGDLHTEAAIIRNPIVASNRGPRSNPNQGVGRHGRGRGRGHSNGQGRALDNDLTQESHYQASNLQPSNFSLNLESGFLVEYFDQAGEN</sequence>
<reference evidence="2" key="1">
    <citation type="journal article" date="2016" name="Nat. Biotechnol.">
        <title>Sequencing wild and cultivated cassava and related species reveals extensive interspecific hybridization and genetic diversity.</title>
        <authorList>
            <person name="Bredeson J.V."/>
            <person name="Lyons J.B."/>
            <person name="Prochnik S.E."/>
            <person name="Wu G.A."/>
            <person name="Ha C.M."/>
            <person name="Edsinger-Gonzales E."/>
            <person name="Grimwood J."/>
            <person name="Schmutz J."/>
            <person name="Rabbi I.Y."/>
            <person name="Egesi C."/>
            <person name="Nauluvula P."/>
            <person name="Lebot V."/>
            <person name="Ndunguru J."/>
            <person name="Mkamilo G."/>
            <person name="Bart R.S."/>
            <person name="Setter T.L."/>
            <person name="Gleadow R.M."/>
            <person name="Kulakow P."/>
            <person name="Ferguson M.E."/>
            <person name="Rounsley S."/>
            <person name="Rokhsar D.S."/>
        </authorList>
    </citation>
    <scope>NUCLEOTIDE SEQUENCE [LARGE SCALE GENOMIC DNA]</scope>
    <source>
        <strain evidence="2">cv. AM560-2</strain>
    </source>
</reference>
<dbReference type="Proteomes" id="UP000091857">
    <property type="component" value="Chromosome 9"/>
</dbReference>
<keyword evidence="2" id="KW-1185">Reference proteome</keyword>
<evidence type="ECO:0000313" key="2">
    <source>
        <dbReference type="Proteomes" id="UP000091857"/>
    </source>
</evidence>
<evidence type="ECO:0000313" key="1">
    <source>
        <dbReference type="EMBL" id="KAG8647510.1"/>
    </source>
</evidence>
<proteinExistence type="predicted"/>
<gene>
    <name evidence="1" type="ORF">MANES_09G081652v8</name>
</gene>
<organism evidence="1 2">
    <name type="scientific">Manihot esculenta</name>
    <name type="common">Cassava</name>
    <name type="synonym">Jatropha manihot</name>
    <dbReference type="NCBI Taxonomy" id="3983"/>
    <lineage>
        <taxon>Eukaryota</taxon>
        <taxon>Viridiplantae</taxon>
        <taxon>Streptophyta</taxon>
        <taxon>Embryophyta</taxon>
        <taxon>Tracheophyta</taxon>
        <taxon>Spermatophyta</taxon>
        <taxon>Magnoliopsida</taxon>
        <taxon>eudicotyledons</taxon>
        <taxon>Gunneridae</taxon>
        <taxon>Pentapetalae</taxon>
        <taxon>rosids</taxon>
        <taxon>fabids</taxon>
        <taxon>Malpighiales</taxon>
        <taxon>Euphorbiaceae</taxon>
        <taxon>Crotonoideae</taxon>
        <taxon>Manihoteae</taxon>
        <taxon>Manihot</taxon>
    </lineage>
</organism>
<protein>
    <submittedName>
        <fullName evidence="1">Uncharacterized protein</fullName>
    </submittedName>
</protein>
<comment type="caution">
    <text evidence="1">The sequence shown here is derived from an EMBL/GenBank/DDBJ whole genome shotgun (WGS) entry which is preliminary data.</text>
</comment>
<dbReference type="EMBL" id="CM004395">
    <property type="protein sequence ID" value="KAG8647510.1"/>
    <property type="molecule type" value="Genomic_DNA"/>
</dbReference>
<name>A0ACB7H673_MANES</name>